<dbReference type="Proteomes" id="UP000001601">
    <property type="component" value="Unassembled WGS sequence"/>
</dbReference>
<gene>
    <name evidence="1" type="ORF">MED217_14835</name>
</gene>
<organism evidence="1 2">
    <name type="scientific">Leeuwenhoekiella blandensis (strain CECT 7118 / CCUG 51940 / KCTC 22103 / MED217)</name>
    <name type="common">Flavobacterium sp. (strain MED217)</name>
    <dbReference type="NCBI Taxonomy" id="398720"/>
    <lineage>
        <taxon>Bacteria</taxon>
        <taxon>Pseudomonadati</taxon>
        <taxon>Bacteroidota</taxon>
        <taxon>Flavobacteriia</taxon>
        <taxon>Flavobacteriales</taxon>
        <taxon>Flavobacteriaceae</taxon>
        <taxon>Leeuwenhoekiella</taxon>
    </lineage>
</organism>
<comment type="caution">
    <text evidence="1">The sequence shown here is derived from an EMBL/GenBank/DDBJ whole genome shotgun (WGS) entry which is preliminary data.</text>
</comment>
<dbReference type="EMBL" id="AANC01000001">
    <property type="protein sequence ID" value="EAQ50828.1"/>
    <property type="molecule type" value="Genomic_DNA"/>
</dbReference>
<accession>A3XGC1</accession>
<dbReference type="AlphaFoldDB" id="A3XGC1"/>
<dbReference type="RefSeq" id="WP_009781320.1">
    <property type="nucleotide sequence ID" value="NZ_CH672395.1"/>
</dbReference>
<sequence>MKKIILSTAILLALFSCKTETKETPETTPVVSTEEVAEEERTPEQEVAYKIAEANGLDQWDQVSEVQFTFNVDRGEEHYEKSWIWKPKTQDITQMTAQDTITYNRSSVDNTSTATDKGFINDSFWLLAPMHLVWDKESSNLTVQDTATAPISKKQFHKITLTYGDEGGYTPGDAYDFFYDDEFMVREWIFRRGNVSEFSMVTTWDDYEDYNGIKIASDHKTEDKNFRLYFTDIAVKTE</sequence>
<dbReference type="OrthoDB" id="892266at2"/>
<proteinExistence type="predicted"/>
<evidence type="ECO:0008006" key="3">
    <source>
        <dbReference type="Google" id="ProtNLM"/>
    </source>
</evidence>
<dbReference type="eggNOG" id="ENOG502ZBPA">
    <property type="taxonomic scope" value="Bacteria"/>
</dbReference>
<dbReference type="STRING" id="398720.MED217_14835"/>
<evidence type="ECO:0000313" key="2">
    <source>
        <dbReference type="Proteomes" id="UP000001601"/>
    </source>
</evidence>
<keyword evidence="2" id="KW-1185">Reference proteome</keyword>
<name>A3XGC1_LEEBM</name>
<reference evidence="1 2" key="1">
    <citation type="journal article" date="2007" name="Nature">
        <title>Light stimulates growth of proteorhodopsin-containing marine Flavobacteria.</title>
        <authorList>
            <person name="Gomez-Consarnau L."/>
            <person name="Gonzalez J.M."/>
            <person name="Coll-Llado M."/>
            <person name="Gourdon P."/>
            <person name="Pascher T."/>
            <person name="Neutze R."/>
            <person name="Pedros-Alio C."/>
            <person name="Pinhassi J."/>
        </authorList>
    </citation>
    <scope>NUCLEOTIDE SEQUENCE [LARGE SCALE GENOMIC DNA]</scope>
    <source>
        <strain evidence="1 2">MED217</strain>
    </source>
</reference>
<protein>
    <recommendedName>
        <fullName evidence="3">Selenophosphate synthetase</fullName>
    </recommendedName>
</protein>
<dbReference type="PROSITE" id="PS51257">
    <property type="entry name" value="PROKAR_LIPOPROTEIN"/>
    <property type="match status" value="1"/>
</dbReference>
<dbReference type="HOGENOM" id="CLU_1233882_0_0_10"/>
<evidence type="ECO:0000313" key="1">
    <source>
        <dbReference type="EMBL" id="EAQ50828.1"/>
    </source>
</evidence>